<evidence type="ECO:0000313" key="2">
    <source>
        <dbReference type="Proteomes" id="UP001190926"/>
    </source>
</evidence>
<protein>
    <recommendedName>
        <fullName evidence="3">F-box protein</fullName>
    </recommendedName>
</protein>
<comment type="caution">
    <text evidence="1">The sequence shown here is derived from an EMBL/GenBank/DDBJ whole genome shotgun (WGS) entry which is preliminary data.</text>
</comment>
<sequence>MSRDVCETVEQPPYSEGEARPFLGKIGESLSVLCSYKTGTDVWVMKESCWQKLMILDDVVFYPRDFPSLIPLCISPEGEILLMGEWIFLIYDKDNWYRKLGKYHALYEADIYVESLVQLELDTHVADEVKQGKEEELIQLMIIEE</sequence>
<keyword evidence="2" id="KW-1185">Reference proteome</keyword>
<dbReference type="Proteomes" id="UP001190926">
    <property type="component" value="Unassembled WGS sequence"/>
</dbReference>
<gene>
    <name evidence="1" type="ORF">C2S53_004112</name>
</gene>
<dbReference type="AlphaFoldDB" id="A0AAD4JIJ2"/>
<evidence type="ECO:0008006" key="3">
    <source>
        <dbReference type="Google" id="ProtNLM"/>
    </source>
</evidence>
<proteinExistence type="predicted"/>
<reference evidence="1 2" key="1">
    <citation type="journal article" date="2021" name="Nat. Commun.">
        <title>Incipient diploidization of the medicinal plant Perilla within 10,000 years.</title>
        <authorList>
            <person name="Zhang Y."/>
            <person name="Shen Q."/>
            <person name="Leng L."/>
            <person name="Zhang D."/>
            <person name="Chen S."/>
            <person name="Shi Y."/>
            <person name="Ning Z."/>
            <person name="Chen S."/>
        </authorList>
    </citation>
    <scope>NUCLEOTIDE SEQUENCE [LARGE SCALE GENOMIC DNA]</scope>
    <source>
        <strain evidence="2">cv. PC099</strain>
    </source>
</reference>
<organism evidence="1 2">
    <name type="scientific">Perilla frutescens var. hirtella</name>
    <name type="common">Perilla citriodora</name>
    <name type="synonym">Perilla setoyensis</name>
    <dbReference type="NCBI Taxonomy" id="608512"/>
    <lineage>
        <taxon>Eukaryota</taxon>
        <taxon>Viridiplantae</taxon>
        <taxon>Streptophyta</taxon>
        <taxon>Embryophyta</taxon>
        <taxon>Tracheophyta</taxon>
        <taxon>Spermatophyta</taxon>
        <taxon>Magnoliopsida</taxon>
        <taxon>eudicotyledons</taxon>
        <taxon>Gunneridae</taxon>
        <taxon>Pentapetalae</taxon>
        <taxon>asterids</taxon>
        <taxon>lamiids</taxon>
        <taxon>Lamiales</taxon>
        <taxon>Lamiaceae</taxon>
        <taxon>Nepetoideae</taxon>
        <taxon>Elsholtzieae</taxon>
        <taxon>Perilla</taxon>
    </lineage>
</organism>
<accession>A0AAD4JIJ2</accession>
<name>A0AAD4JIJ2_PERFH</name>
<dbReference type="EMBL" id="SDAM02000048">
    <property type="protein sequence ID" value="KAH6834530.1"/>
    <property type="molecule type" value="Genomic_DNA"/>
</dbReference>
<evidence type="ECO:0000313" key="1">
    <source>
        <dbReference type="EMBL" id="KAH6834530.1"/>
    </source>
</evidence>